<evidence type="ECO:0008006" key="6">
    <source>
        <dbReference type="Google" id="ProtNLM"/>
    </source>
</evidence>
<sequence>MLGLKLREEFSGRRIKGTMIEMHNRNGTGALDKSASEFLKITYPSIDMLKTVEAVQAGRAEPVVIIGARGQGKSHLMAALSHMHQDKDATVNWLNDWSARLKNPDIAGLKLQYGMHVITESLHLQRYKHVWDVLFDQHPHGNIIKAKWEVHGTEVPGYDLILEMAENKPFILILDEFQTWFEGLTNSNQYKRKTWAFNFIQILSEISEKHPELLTLVVSVREGNSDAAQQLFRVNPVRIDFKGPEAKRDRQRLLLYRIFENRMNIPEPDIASLIKTHVDEFLRLSHISGSEHEKHRQQFIEAWPYSPRLLQLLDDQVLIATETQETRDLLRILVDVFKESGDDTAILTPANFSLTSEKSGVTSLLDSVASQLHRDLRENALRNLEAVKNGVPAAQVPHLEPILSALWLRSLSLENHAGAEPSELQLDITECKAIDDNLFAAELAVIEDNSFNIHRQANRLVFKNEVNPQAKLLAHAKNDKLFQKDEDVEHLAKEIRYALVGDGNQSNIYRTIVLKKQWRTAPWADIEEKDHPQHWDNRIPVIVMPKASLDNKELGEWLKTHVAKARNTVRFLLPRVGTGDIFYDKSLLVLARAVYLASDWKNSEREYAQLHLKYQKELREQLQSRFDRFAVLVVWNFADPSQCEFEISQHGAEGLQILEKLDEKIRSELFIPEEFDTMLLDAATNSRSVADLIEQLKEPAPKGAESIPWLGETAVKERIGRACAEGKIAINAKGSLYEKKPSETTEDAWLRVRGKLGSGKDLDDTTLHLPGGSVGSGGSVPVQPVPGVPEEFTTGGVKESTASLGNGGTASDTTPTPGSLFGGSSGGFVAHYSAQNTSTLSLLGKLEQWGINKGSQVKDVKLSTSQLTGAQLEHLLKNLPDGVTYSLDLDKEQ</sequence>
<dbReference type="EMBL" id="MPAF01000056">
    <property type="protein sequence ID" value="OOK24847.1"/>
    <property type="molecule type" value="Genomic_DNA"/>
</dbReference>
<dbReference type="AlphaFoldDB" id="A0A1V3VU69"/>
<accession>A0A1V3VU69</accession>
<dbReference type="SUPFAM" id="SSF52540">
    <property type="entry name" value="P-loop containing nucleoside triphosphate hydrolases"/>
    <property type="match status" value="1"/>
</dbReference>
<evidence type="ECO:0000256" key="1">
    <source>
        <dbReference type="SAM" id="MobiDB-lite"/>
    </source>
</evidence>
<organism evidence="3 5">
    <name type="scientific">Escherichia coli</name>
    <dbReference type="NCBI Taxonomy" id="562"/>
    <lineage>
        <taxon>Bacteria</taxon>
        <taxon>Pseudomonadati</taxon>
        <taxon>Pseudomonadota</taxon>
        <taxon>Gammaproteobacteria</taxon>
        <taxon>Enterobacterales</taxon>
        <taxon>Enterobacteriaceae</taxon>
        <taxon>Escherichia</taxon>
    </lineage>
</organism>
<comment type="caution">
    <text evidence="3">The sequence shown here is derived from an EMBL/GenBank/DDBJ whole genome shotgun (WGS) entry which is preliminary data.</text>
</comment>
<gene>
    <name evidence="2" type="ORF">BMT91_22070</name>
    <name evidence="3" type="ORF">DD762_22145</name>
</gene>
<evidence type="ECO:0000313" key="5">
    <source>
        <dbReference type="Proteomes" id="UP000245761"/>
    </source>
</evidence>
<feature type="region of interest" description="Disordered" evidence="1">
    <location>
        <begin position="793"/>
        <end position="819"/>
    </location>
</feature>
<evidence type="ECO:0000313" key="3">
    <source>
        <dbReference type="EMBL" id="PWH58157.1"/>
    </source>
</evidence>
<reference evidence="3 5" key="2">
    <citation type="submission" date="2018-04" db="EMBL/GenBank/DDBJ databases">
        <title>Draft Genomic Sequencing Of Potential Extraintestinal Pathogenic Escherichia coli B8S56 Isolated from Retail Chicken Skin.</title>
        <authorList>
            <person name="Xu A."/>
            <person name="Tilman S."/>
            <person name="Wisser-Parker K."/>
            <person name="Scullen O.J."/>
            <person name="Sommers C."/>
        </authorList>
    </citation>
    <scope>NUCLEOTIDE SEQUENCE [LARGE SCALE GENOMIC DNA]</scope>
    <source>
        <strain evidence="3 5">B8S56</strain>
    </source>
</reference>
<dbReference type="EMBL" id="QEMT01000052">
    <property type="protein sequence ID" value="PWH58157.1"/>
    <property type="molecule type" value="Genomic_DNA"/>
</dbReference>
<dbReference type="Proteomes" id="UP000188855">
    <property type="component" value="Unassembled WGS sequence"/>
</dbReference>
<protein>
    <recommendedName>
        <fullName evidence="6">DUF499 domain-containing protein</fullName>
    </recommendedName>
</protein>
<feature type="compositionally biased region" description="Polar residues" evidence="1">
    <location>
        <begin position="800"/>
        <end position="812"/>
    </location>
</feature>
<dbReference type="Proteomes" id="UP000245761">
    <property type="component" value="Unassembled WGS sequence"/>
</dbReference>
<name>A0A1V3VU69_ECOLX</name>
<evidence type="ECO:0000313" key="2">
    <source>
        <dbReference type="EMBL" id="OOK24847.1"/>
    </source>
</evidence>
<dbReference type="InterPro" id="IPR027417">
    <property type="entry name" value="P-loop_NTPase"/>
</dbReference>
<feature type="region of interest" description="Disordered" evidence="1">
    <location>
        <begin position="761"/>
        <end position="781"/>
    </location>
</feature>
<proteinExistence type="predicted"/>
<evidence type="ECO:0000313" key="4">
    <source>
        <dbReference type="Proteomes" id="UP000188855"/>
    </source>
</evidence>
<reference evidence="2 4" key="1">
    <citation type="submission" date="2016-10" db="EMBL/GenBank/DDBJ databases">
        <title>Whole genome sequences of antibiotic resistant commensal Escherichia coli from healthy Australian adults.</title>
        <authorList>
            <person name="Moran R.A."/>
            <person name="Anantham S."/>
            <person name="Nigro S.J."/>
            <person name="Holt K.E."/>
            <person name="Hall R.M."/>
        </authorList>
    </citation>
    <scope>NUCLEOTIDE SEQUENCE [LARGE SCALE GENOMIC DNA]</scope>
    <source>
        <strain evidence="2 4">2.3-R4</strain>
    </source>
</reference>
<dbReference type="RefSeq" id="WP_000901079.1">
    <property type="nucleotide sequence ID" value="NZ_AP027588.1"/>
</dbReference>